<dbReference type="Proteomes" id="UP000027982">
    <property type="component" value="Chromosome"/>
</dbReference>
<reference evidence="2 3" key="1">
    <citation type="journal article" date="2014" name="PLoS ONE">
        <title>The first complete genome sequence of the class fimbriimonadia in the phylum armatimonadetes.</title>
        <authorList>
            <person name="Hu Z.Y."/>
            <person name="Wang Y.Z."/>
            <person name="Im W.T."/>
            <person name="Wang S.Y."/>
            <person name="Zhao G.P."/>
            <person name="Zheng H.J."/>
            <person name="Quan Z.X."/>
        </authorList>
    </citation>
    <scope>NUCLEOTIDE SEQUENCE [LARGE SCALE GENOMIC DNA]</scope>
    <source>
        <strain evidence="2">Gsoil 348</strain>
    </source>
</reference>
<feature type="region of interest" description="Disordered" evidence="1">
    <location>
        <begin position="162"/>
        <end position="186"/>
    </location>
</feature>
<evidence type="ECO:0000313" key="2">
    <source>
        <dbReference type="EMBL" id="AIE86982.1"/>
    </source>
</evidence>
<evidence type="ECO:0000256" key="1">
    <source>
        <dbReference type="SAM" id="MobiDB-lite"/>
    </source>
</evidence>
<dbReference type="AlphaFoldDB" id="A0A068NUE7"/>
<proteinExistence type="predicted"/>
<protein>
    <submittedName>
        <fullName evidence="2">Uncharacterized protein</fullName>
    </submittedName>
</protein>
<sequence>MVGYHATDDGAAGGFEDPGFFDVDEDGFHDGFHDPAPMEAADGPPDWFDEFATDVASKLSELEHRYQQPVAQEASYWRDDPTYLDIDQRIAQRSDAVARAMSETMRPMLEAQIVQQVAGDLPAEAQEYVRAELQGINPMEMAAIAKNPQVARMLKFAAKGYAGERQSPRTAAPRSEGVHNPSSNLDAAAEREIASYLRAFGPRGATREMAVAAYNRAMEQGGR</sequence>
<dbReference type="HOGENOM" id="CLU_1238682_0_0_0"/>
<dbReference type="STRING" id="661478.OP10G_3614"/>
<name>A0A068NUE7_FIMGI</name>
<gene>
    <name evidence="2" type="ORF">OP10G_3614</name>
</gene>
<evidence type="ECO:0000313" key="3">
    <source>
        <dbReference type="Proteomes" id="UP000027982"/>
    </source>
</evidence>
<accession>A0A068NUE7</accession>
<organism evidence="2 3">
    <name type="scientific">Fimbriimonas ginsengisoli Gsoil 348</name>
    <dbReference type="NCBI Taxonomy" id="661478"/>
    <lineage>
        <taxon>Bacteria</taxon>
        <taxon>Bacillati</taxon>
        <taxon>Armatimonadota</taxon>
        <taxon>Fimbriimonadia</taxon>
        <taxon>Fimbriimonadales</taxon>
        <taxon>Fimbriimonadaceae</taxon>
        <taxon>Fimbriimonas</taxon>
    </lineage>
</organism>
<dbReference type="EMBL" id="CP007139">
    <property type="protein sequence ID" value="AIE86982.1"/>
    <property type="molecule type" value="Genomic_DNA"/>
</dbReference>
<dbReference type="KEGG" id="fgi:OP10G_3614"/>
<keyword evidence="3" id="KW-1185">Reference proteome</keyword>